<proteinExistence type="predicted"/>
<organism evidence="1 2">
    <name type="scientific">Gossypium arboreum</name>
    <name type="common">Tree cotton</name>
    <name type="synonym">Gossypium nanking</name>
    <dbReference type="NCBI Taxonomy" id="29729"/>
    <lineage>
        <taxon>Eukaryota</taxon>
        <taxon>Viridiplantae</taxon>
        <taxon>Streptophyta</taxon>
        <taxon>Embryophyta</taxon>
        <taxon>Tracheophyta</taxon>
        <taxon>Spermatophyta</taxon>
        <taxon>Magnoliopsida</taxon>
        <taxon>eudicotyledons</taxon>
        <taxon>Gunneridae</taxon>
        <taxon>Pentapetalae</taxon>
        <taxon>rosids</taxon>
        <taxon>malvids</taxon>
        <taxon>Malvales</taxon>
        <taxon>Malvaceae</taxon>
        <taxon>Malvoideae</taxon>
        <taxon>Gossypium</taxon>
    </lineage>
</organism>
<name>A0ABR0PP08_GOSAR</name>
<comment type="caution">
    <text evidence="1">The sequence shown here is derived from an EMBL/GenBank/DDBJ whole genome shotgun (WGS) entry which is preliminary data.</text>
</comment>
<reference evidence="1 2" key="1">
    <citation type="submission" date="2023-03" db="EMBL/GenBank/DDBJ databases">
        <title>WGS of Gossypium arboreum.</title>
        <authorList>
            <person name="Yu D."/>
        </authorList>
    </citation>
    <scope>NUCLEOTIDE SEQUENCE [LARGE SCALE GENOMIC DNA]</scope>
    <source>
        <tissue evidence="1">Leaf</tissue>
    </source>
</reference>
<dbReference type="EMBL" id="JARKNE010000006">
    <property type="protein sequence ID" value="KAK5826158.1"/>
    <property type="molecule type" value="Genomic_DNA"/>
</dbReference>
<keyword evidence="2" id="KW-1185">Reference proteome</keyword>
<dbReference type="Proteomes" id="UP001358586">
    <property type="component" value="Chromosome 6"/>
</dbReference>
<gene>
    <name evidence="1" type="ORF">PVK06_021069</name>
</gene>
<evidence type="ECO:0000313" key="2">
    <source>
        <dbReference type="Proteomes" id="UP001358586"/>
    </source>
</evidence>
<accession>A0ABR0PP08</accession>
<protein>
    <submittedName>
        <fullName evidence="1">Uncharacterized protein</fullName>
    </submittedName>
</protein>
<evidence type="ECO:0000313" key="1">
    <source>
        <dbReference type="EMBL" id="KAK5826158.1"/>
    </source>
</evidence>
<sequence length="138" mass="15512">MFNDTTKAIRRAMSTNTTLPHGTYFSYILRRLGISTLRDIPISSSQPISYGIIHHLGYHYDANFNAWIKSGHLEKNEDEDFEGAFEDILNLEHVPSPEHVPPPASSYHATQPLFDINIAILDTLHSLSSNVQGLQDAH</sequence>